<feature type="transmembrane region" description="Helical" evidence="13">
    <location>
        <begin position="365"/>
        <end position="387"/>
    </location>
</feature>
<dbReference type="SUPFAM" id="SSF55874">
    <property type="entry name" value="ATPase domain of HSP90 chaperone/DNA topoisomerase II/histidine kinase"/>
    <property type="match status" value="1"/>
</dbReference>
<gene>
    <name evidence="16" type="ORF">SGFS_054980</name>
</gene>
<keyword evidence="17" id="KW-1185">Reference proteome</keyword>
<dbReference type="InterPro" id="IPR013587">
    <property type="entry name" value="Nitrate/nitrite_sensing"/>
</dbReference>
<evidence type="ECO:0000259" key="14">
    <source>
        <dbReference type="SMART" id="SM00304"/>
    </source>
</evidence>
<comment type="subcellular location">
    <subcellularLocation>
        <location evidence="2">Membrane</location>
    </subcellularLocation>
</comment>
<evidence type="ECO:0000256" key="11">
    <source>
        <dbReference type="ARBA" id="ARBA00023012"/>
    </source>
</evidence>
<dbReference type="InterPro" id="IPR050980">
    <property type="entry name" value="2C_sensor_his_kinase"/>
</dbReference>
<dbReference type="Gene3D" id="6.10.340.10">
    <property type="match status" value="1"/>
</dbReference>
<dbReference type="PANTHER" id="PTHR44936:SF9">
    <property type="entry name" value="SENSOR PROTEIN CREC"/>
    <property type="match status" value="1"/>
</dbReference>
<keyword evidence="6 13" id="KW-0812">Transmembrane</keyword>
<keyword evidence="4" id="KW-0597">Phosphoprotein</keyword>
<feature type="transmembrane region" description="Helical" evidence="13">
    <location>
        <begin position="43"/>
        <end position="62"/>
    </location>
</feature>
<dbReference type="Proteomes" id="UP001321542">
    <property type="component" value="Chromosome"/>
</dbReference>
<comment type="catalytic activity">
    <reaction evidence="1">
        <text>ATP + protein L-histidine = ADP + protein N-phospho-L-histidine.</text>
        <dbReference type="EC" id="2.7.13.3"/>
    </reaction>
</comment>
<keyword evidence="13" id="KW-0472">Membrane</keyword>
<reference evidence="16 17" key="1">
    <citation type="journal article" date="2010" name="ChemBioChem">
        <title>Cloning and characterization of the biosynthetic gene cluster of 16-membered macrolide antibiotic FD-891: involvement of a dual functional cytochrome P450 monooxygenase catalyzing epoxidation and hydroxylation.</title>
        <authorList>
            <person name="Kudo F."/>
            <person name="Motegi A."/>
            <person name="Mizoue K."/>
            <person name="Eguchi T."/>
        </authorList>
    </citation>
    <scope>NUCLEOTIDE SEQUENCE [LARGE SCALE GENOMIC DNA]</scope>
    <source>
        <strain evidence="16 17">A-8890</strain>
    </source>
</reference>
<evidence type="ECO:0000256" key="2">
    <source>
        <dbReference type="ARBA" id="ARBA00004370"/>
    </source>
</evidence>
<accession>A0ABN5VL83</accession>
<feature type="domain" description="Histidine kinase/HSP90-like ATPase" evidence="15">
    <location>
        <begin position="570"/>
        <end position="682"/>
    </location>
</feature>
<evidence type="ECO:0000313" key="16">
    <source>
        <dbReference type="EMBL" id="BBC34204.1"/>
    </source>
</evidence>
<dbReference type="SMART" id="SM00304">
    <property type="entry name" value="HAMP"/>
    <property type="match status" value="1"/>
</dbReference>
<evidence type="ECO:0000259" key="15">
    <source>
        <dbReference type="SMART" id="SM00387"/>
    </source>
</evidence>
<dbReference type="InterPro" id="IPR036890">
    <property type="entry name" value="HATPase_C_sf"/>
</dbReference>
<dbReference type="EMBL" id="AP018448">
    <property type="protein sequence ID" value="BBC34204.1"/>
    <property type="molecule type" value="Genomic_DNA"/>
</dbReference>
<keyword evidence="11" id="KW-0902">Two-component regulatory system</keyword>
<evidence type="ECO:0000256" key="12">
    <source>
        <dbReference type="SAM" id="MobiDB-lite"/>
    </source>
</evidence>
<dbReference type="Pfam" id="PF02518">
    <property type="entry name" value="HATPase_c"/>
    <property type="match status" value="1"/>
</dbReference>
<evidence type="ECO:0000256" key="4">
    <source>
        <dbReference type="ARBA" id="ARBA00022553"/>
    </source>
</evidence>
<proteinExistence type="predicted"/>
<dbReference type="InterPro" id="IPR003594">
    <property type="entry name" value="HATPase_dom"/>
</dbReference>
<dbReference type="Gene3D" id="3.30.565.10">
    <property type="entry name" value="Histidine kinase-like ATPase, C-terminal domain"/>
    <property type="match status" value="1"/>
</dbReference>
<dbReference type="EC" id="2.7.13.3" evidence="3"/>
<evidence type="ECO:0000256" key="13">
    <source>
        <dbReference type="SAM" id="Phobius"/>
    </source>
</evidence>
<evidence type="ECO:0000256" key="8">
    <source>
        <dbReference type="ARBA" id="ARBA00022777"/>
    </source>
</evidence>
<dbReference type="CDD" id="cd06225">
    <property type="entry name" value="HAMP"/>
    <property type="match status" value="1"/>
</dbReference>
<keyword evidence="8" id="KW-0418">Kinase</keyword>
<evidence type="ECO:0000256" key="3">
    <source>
        <dbReference type="ARBA" id="ARBA00012438"/>
    </source>
</evidence>
<protein>
    <recommendedName>
        <fullName evidence="3">histidine kinase</fullName>
        <ecNumber evidence="3">2.7.13.3</ecNumber>
    </recommendedName>
</protein>
<sequence>MPVRGESAPAPVVPVHHPEPAGRHALDGDSRVHPRNWHVSTRLNAILLLPVLVALVMGGLQVKRSVDTWRAARDAQRVAEIVAAADAYNEALLDERDLSAAPLLRGERDSPEVEKVRARTDRRAADFRRAVTDMPAGLGLEGRLAKVDDVEPRLAAVRARAFGGDMDPVQTEETYLLLGQQLAGFANELGFGTGNTSSYGRMVYALSLAKGAQSMQRAIGVHLLVKPSGDAQTLAGQAGSFMTYANLEGIAYREYVRSATEEDTARFAAVMEEMTAEGEELAAEEKDKAREAGRSHVAPPALERMKEALGGGQEPAVMAEKGITPATWMTAATLRFKGYSQVETELIDRAVDDAGEVASEARRDAFVNGGVVVVALLAAFIIAGIMARRMSRSMRRLRNAAFGIADQRLPMLVEQLSRTDPGRVDTRVTPIPITSTDEIGEVARAFDQVHREAVRLAAEQALLRSNINAIFTNLSRRNQSLIEGQLTLITDLENNEADPDQLENLFKLDHLATRMRRNGENLLVLSGDEPGRRWDQPVPLIDVLRAATSEVEQYERIEMSDVADCDIHGRAVTDLVHLLAELLENATTFSSPRTRVRVTAARLADGRVMIEIHDKGIGLTPDDLVDINHKLAAPPTVDVAVSQRMGLFVVGRLAERHGIRVQLHPSDEQDGTTSLVMLPDGIAHGAAGIGERPALAPPRHALPAPPLFGEDFMVPRVGTT</sequence>
<dbReference type="InterPro" id="IPR003660">
    <property type="entry name" value="HAMP_dom"/>
</dbReference>
<keyword evidence="9" id="KW-0067">ATP-binding</keyword>
<name>A0ABN5VL83_9ACTN</name>
<reference evidence="16 17" key="2">
    <citation type="journal article" date="2023" name="ChemBioChem">
        <title>Acyltransferase Domain Exchange between Two Independent Type I Polyketide Synthases in the Same Producer Strain of Macrolide Antibiotics.</title>
        <authorList>
            <person name="Kudo F."/>
            <person name="Kishikawa K."/>
            <person name="Tsuboi K."/>
            <person name="Kido T."/>
            <person name="Usui T."/>
            <person name="Hashimoto J."/>
            <person name="Shin-Ya K."/>
            <person name="Miyanaga A."/>
            <person name="Eguchi T."/>
        </authorList>
    </citation>
    <scope>NUCLEOTIDE SEQUENCE [LARGE SCALE GENOMIC DNA]</scope>
    <source>
        <strain evidence="16 17">A-8890</strain>
    </source>
</reference>
<evidence type="ECO:0000256" key="7">
    <source>
        <dbReference type="ARBA" id="ARBA00022741"/>
    </source>
</evidence>
<organism evidence="16 17">
    <name type="scientific">Streptomyces graminofaciens</name>
    <dbReference type="NCBI Taxonomy" id="68212"/>
    <lineage>
        <taxon>Bacteria</taxon>
        <taxon>Bacillati</taxon>
        <taxon>Actinomycetota</taxon>
        <taxon>Actinomycetes</taxon>
        <taxon>Kitasatosporales</taxon>
        <taxon>Streptomycetaceae</taxon>
        <taxon>Streptomyces</taxon>
    </lineage>
</organism>
<keyword evidence="7" id="KW-0547">Nucleotide-binding</keyword>
<evidence type="ECO:0000256" key="10">
    <source>
        <dbReference type="ARBA" id="ARBA00022989"/>
    </source>
</evidence>
<evidence type="ECO:0000256" key="6">
    <source>
        <dbReference type="ARBA" id="ARBA00022692"/>
    </source>
</evidence>
<feature type="compositionally biased region" description="Basic and acidic residues" evidence="12">
    <location>
        <begin position="16"/>
        <end position="29"/>
    </location>
</feature>
<evidence type="ECO:0000256" key="9">
    <source>
        <dbReference type="ARBA" id="ARBA00022840"/>
    </source>
</evidence>
<feature type="region of interest" description="Disordered" evidence="12">
    <location>
        <begin position="1"/>
        <end position="29"/>
    </location>
</feature>
<evidence type="ECO:0000256" key="5">
    <source>
        <dbReference type="ARBA" id="ARBA00022679"/>
    </source>
</evidence>
<evidence type="ECO:0000313" key="17">
    <source>
        <dbReference type="Proteomes" id="UP001321542"/>
    </source>
</evidence>
<feature type="domain" description="HAMP" evidence="14">
    <location>
        <begin position="388"/>
        <end position="458"/>
    </location>
</feature>
<dbReference type="Pfam" id="PF08376">
    <property type="entry name" value="NIT"/>
    <property type="match status" value="1"/>
</dbReference>
<keyword evidence="10 13" id="KW-1133">Transmembrane helix</keyword>
<dbReference type="SMART" id="SM00387">
    <property type="entry name" value="HATPase_c"/>
    <property type="match status" value="1"/>
</dbReference>
<evidence type="ECO:0000256" key="1">
    <source>
        <dbReference type="ARBA" id="ARBA00000085"/>
    </source>
</evidence>
<dbReference type="PANTHER" id="PTHR44936">
    <property type="entry name" value="SENSOR PROTEIN CREC"/>
    <property type="match status" value="1"/>
</dbReference>
<keyword evidence="5" id="KW-0808">Transferase</keyword>